<feature type="region of interest" description="Disordered" evidence="1">
    <location>
        <begin position="393"/>
        <end position="425"/>
    </location>
</feature>
<dbReference type="Proteomes" id="UP000708208">
    <property type="component" value="Unassembled WGS sequence"/>
</dbReference>
<evidence type="ECO:0000256" key="2">
    <source>
        <dbReference type="SAM" id="SignalP"/>
    </source>
</evidence>
<reference evidence="3" key="1">
    <citation type="submission" date="2021-06" db="EMBL/GenBank/DDBJ databases">
        <authorList>
            <person name="Hodson N. C."/>
            <person name="Mongue J. A."/>
            <person name="Jaron S. K."/>
        </authorList>
    </citation>
    <scope>NUCLEOTIDE SEQUENCE</scope>
</reference>
<organism evidence="3 4">
    <name type="scientific">Allacma fusca</name>
    <dbReference type="NCBI Taxonomy" id="39272"/>
    <lineage>
        <taxon>Eukaryota</taxon>
        <taxon>Metazoa</taxon>
        <taxon>Ecdysozoa</taxon>
        <taxon>Arthropoda</taxon>
        <taxon>Hexapoda</taxon>
        <taxon>Collembola</taxon>
        <taxon>Symphypleona</taxon>
        <taxon>Sminthuridae</taxon>
        <taxon>Allacma</taxon>
    </lineage>
</organism>
<dbReference type="OrthoDB" id="8196075at2759"/>
<accession>A0A8J2NR62</accession>
<dbReference type="AlphaFoldDB" id="A0A8J2NR62"/>
<proteinExistence type="predicted"/>
<feature type="compositionally biased region" description="Low complexity" evidence="1">
    <location>
        <begin position="402"/>
        <end position="411"/>
    </location>
</feature>
<keyword evidence="2" id="KW-0732">Signal</keyword>
<evidence type="ECO:0000313" key="4">
    <source>
        <dbReference type="Proteomes" id="UP000708208"/>
    </source>
</evidence>
<dbReference type="EMBL" id="CAJVCH010007203">
    <property type="protein sequence ID" value="CAG7659929.1"/>
    <property type="molecule type" value="Genomic_DNA"/>
</dbReference>
<keyword evidence="4" id="KW-1185">Reference proteome</keyword>
<gene>
    <name evidence="3" type="ORF">AFUS01_LOCUS1295</name>
</gene>
<feature type="region of interest" description="Disordered" evidence="1">
    <location>
        <begin position="219"/>
        <end position="287"/>
    </location>
</feature>
<feature type="compositionally biased region" description="Polar residues" evidence="1">
    <location>
        <begin position="131"/>
        <end position="147"/>
    </location>
</feature>
<feature type="chain" id="PRO_5035153197" evidence="2">
    <location>
        <begin position="22"/>
        <end position="516"/>
    </location>
</feature>
<evidence type="ECO:0000256" key="1">
    <source>
        <dbReference type="SAM" id="MobiDB-lite"/>
    </source>
</evidence>
<feature type="region of interest" description="Disordered" evidence="1">
    <location>
        <begin position="303"/>
        <end position="324"/>
    </location>
</feature>
<feature type="compositionally biased region" description="Gly residues" evidence="1">
    <location>
        <begin position="305"/>
        <end position="324"/>
    </location>
</feature>
<feature type="compositionally biased region" description="Polar residues" evidence="1">
    <location>
        <begin position="82"/>
        <end position="101"/>
    </location>
</feature>
<evidence type="ECO:0000313" key="3">
    <source>
        <dbReference type="EMBL" id="CAG7659929.1"/>
    </source>
</evidence>
<feature type="compositionally biased region" description="Low complexity" evidence="1">
    <location>
        <begin position="102"/>
        <end position="118"/>
    </location>
</feature>
<feature type="region of interest" description="Disordered" evidence="1">
    <location>
        <begin position="82"/>
        <end position="158"/>
    </location>
</feature>
<sequence length="516" mass="54010">MRHIFFVFLSQLWFYSIIASGEEETTTLPDLAGSLNSTREGRGLLDTISGFIKTAQTVNQIFGTQPGGNSASVSGLNRVQQNQPENQYPSGGTNEPGNTNFYNNYYQNLQQQQQQQHQIPAEVPGPPYPESANSVYYPSPAGSSVNKQGQLPSGGGGGGLGQLFGGGSGLGQLLNGGNLNALGQLLGGGNGIAQLLGGLASSGQAGGLLGQLAGSTSQLGGSSGQFGGSNGQFGGSSGQFGGSSGQLGGSSGQFGGSSGQFGGSSGQFGGSSGQFGGSSGQFGGSSGQFGGSSGQLGGLLSQLGGSSGQFGGSPGQLGGSSGQGQLGQLLASSGLLPASLNELGIFDDLTDLLSIQNMEKLLKNVNQFDSLKCIPRMVCQTVARRQEEAERLEREQEEFKRTSTTTTTTTTKRPKTKYTKRKDESQRDARFLPGWKVQGVDTALEQVVKFLDLMQLKDWSLYPYLQGAYEGNQVKSWNECASKFNTCPFSEEQLLYYFNNYKGGLFQSFRSDKDST</sequence>
<feature type="signal peptide" evidence="2">
    <location>
        <begin position="1"/>
        <end position="21"/>
    </location>
</feature>
<comment type="caution">
    <text evidence="3">The sequence shown here is derived from an EMBL/GenBank/DDBJ whole genome shotgun (WGS) entry which is preliminary data.</text>
</comment>
<name>A0A8J2NR62_9HEXA</name>
<protein>
    <submittedName>
        <fullName evidence="3">Uncharacterized protein</fullName>
    </submittedName>
</protein>
<feature type="compositionally biased region" description="Gly residues" evidence="1">
    <location>
        <begin position="221"/>
        <end position="287"/>
    </location>
</feature>